<dbReference type="InterPro" id="IPR000504">
    <property type="entry name" value="RRM_dom"/>
</dbReference>
<protein>
    <recommendedName>
        <fullName evidence="3">RRM domain-containing protein</fullName>
    </recommendedName>
</protein>
<dbReference type="Proteomes" id="UP000235145">
    <property type="component" value="Unassembled WGS sequence"/>
</dbReference>
<dbReference type="AlphaFoldDB" id="A0A9R1X6Z5"/>
<dbReference type="GO" id="GO:0003729">
    <property type="term" value="F:mRNA binding"/>
    <property type="evidence" value="ECO:0007669"/>
    <property type="project" value="InterPro"/>
</dbReference>
<dbReference type="PANTHER" id="PTHR47640">
    <property type="entry name" value="TRNA SELENOCYSTEINE 1-ASSOCIATED PROTEIN 1-RELATED-RELATED"/>
    <property type="match status" value="1"/>
</dbReference>
<dbReference type="EMBL" id="NBSK02000006">
    <property type="protein sequence ID" value="KAJ0201039.1"/>
    <property type="molecule type" value="Genomic_DNA"/>
</dbReference>
<accession>A0A9R1X6Z5</accession>
<dbReference type="GO" id="GO:0006397">
    <property type="term" value="P:mRNA processing"/>
    <property type="evidence" value="ECO:0007669"/>
    <property type="project" value="UniProtKB-KW"/>
</dbReference>
<gene>
    <name evidence="4" type="ORF">LSAT_V11C600303700</name>
</gene>
<evidence type="ECO:0000313" key="4">
    <source>
        <dbReference type="EMBL" id="KAJ0201039.1"/>
    </source>
</evidence>
<organism evidence="4 5">
    <name type="scientific">Lactuca sativa</name>
    <name type="common">Garden lettuce</name>
    <dbReference type="NCBI Taxonomy" id="4236"/>
    <lineage>
        <taxon>Eukaryota</taxon>
        <taxon>Viridiplantae</taxon>
        <taxon>Streptophyta</taxon>
        <taxon>Embryophyta</taxon>
        <taxon>Tracheophyta</taxon>
        <taxon>Spermatophyta</taxon>
        <taxon>Magnoliopsida</taxon>
        <taxon>eudicotyledons</taxon>
        <taxon>Gunneridae</taxon>
        <taxon>Pentapetalae</taxon>
        <taxon>asterids</taxon>
        <taxon>campanulids</taxon>
        <taxon>Asterales</taxon>
        <taxon>Asteraceae</taxon>
        <taxon>Cichorioideae</taxon>
        <taxon>Cichorieae</taxon>
        <taxon>Lactucinae</taxon>
        <taxon>Lactuca</taxon>
    </lineage>
</organism>
<dbReference type="Gene3D" id="3.30.70.330">
    <property type="match status" value="1"/>
</dbReference>
<keyword evidence="1" id="KW-0507">mRNA processing</keyword>
<dbReference type="SUPFAM" id="SSF54928">
    <property type="entry name" value="RNA-binding domain, RBD"/>
    <property type="match status" value="1"/>
</dbReference>
<dbReference type="InterPro" id="IPR035979">
    <property type="entry name" value="RBD_domain_sf"/>
</dbReference>
<dbReference type="PANTHER" id="PTHR47640:SF9">
    <property type="entry name" value="POLYADENYLATE-BINDING PROTEIN RBP47B"/>
    <property type="match status" value="1"/>
</dbReference>
<feature type="domain" description="RRM" evidence="3">
    <location>
        <begin position="10"/>
        <end position="52"/>
    </location>
</feature>
<sequence>MTLCSLNLQVQSIKLIRNKQTGQSERYGFIEFHSHSSAEKILQTYNGTMMPNINQAFRGEKCGERIGSDLSIFVGDLAPDVTD</sequence>
<keyword evidence="5" id="KW-1185">Reference proteome</keyword>
<keyword evidence="2" id="KW-0694">RNA-binding</keyword>
<name>A0A9R1X6Z5_LACSA</name>
<proteinExistence type="predicted"/>
<reference evidence="4 5" key="1">
    <citation type="journal article" date="2017" name="Nat. Commun.">
        <title>Genome assembly with in vitro proximity ligation data and whole-genome triplication in lettuce.</title>
        <authorList>
            <person name="Reyes-Chin-Wo S."/>
            <person name="Wang Z."/>
            <person name="Yang X."/>
            <person name="Kozik A."/>
            <person name="Arikit S."/>
            <person name="Song C."/>
            <person name="Xia L."/>
            <person name="Froenicke L."/>
            <person name="Lavelle D.O."/>
            <person name="Truco M.J."/>
            <person name="Xia R."/>
            <person name="Zhu S."/>
            <person name="Xu C."/>
            <person name="Xu H."/>
            <person name="Xu X."/>
            <person name="Cox K."/>
            <person name="Korf I."/>
            <person name="Meyers B.C."/>
            <person name="Michelmore R.W."/>
        </authorList>
    </citation>
    <scope>NUCLEOTIDE SEQUENCE [LARGE SCALE GENOMIC DNA]</scope>
    <source>
        <strain evidence="5">cv. Salinas</strain>
        <tissue evidence="4">Seedlings</tissue>
    </source>
</reference>
<comment type="caution">
    <text evidence="4">The sequence shown here is derived from an EMBL/GenBank/DDBJ whole genome shotgun (WGS) entry which is preliminary data.</text>
</comment>
<evidence type="ECO:0000313" key="5">
    <source>
        <dbReference type="Proteomes" id="UP000235145"/>
    </source>
</evidence>
<evidence type="ECO:0000256" key="2">
    <source>
        <dbReference type="ARBA" id="ARBA00022884"/>
    </source>
</evidence>
<dbReference type="InterPro" id="IPR050825">
    <property type="entry name" value="RBM42_RBP45_47-like"/>
</dbReference>
<evidence type="ECO:0000259" key="3">
    <source>
        <dbReference type="Pfam" id="PF00076"/>
    </source>
</evidence>
<evidence type="ECO:0000256" key="1">
    <source>
        <dbReference type="ARBA" id="ARBA00022664"/>
    </source>
</evidence>
<dbReference type="InterPro" id="IPR012677">
    <property type="entry name" value="Nucleotide-bd_a/b_plait_sf"/>
</dbReference>
<dbReference type="Pfam" id="PF00076">
    <property type="entry name" value="RRM_1"/>
    <property type="match status" value="1"/>
</dbReference>